<feature type="domain" description="Nucleotide modification associated" evidence="1">
    <location>
        <begin position="2"/>
        <end position="190"/>
    </location>
</feature>
<dbReference type="EMBL" id="SGXE01000002">
    <property type="protein sequence ID" value="RZS93861.1"/>
    <property type="molecule type" value="Genomic_DNA"/>
</dbReference>
<accession>A0A4Q7P1X0</accession>
<protein>
    <recommendedName>
        <fullName evidence="1">Nucleotide modification associated domain-containing protein</fullName>
    </recommendedName>
</protein>
<proteinExistence type="predicted"/>
<keyword evidence="3" id="KW-1185">Reference proteome</keyword>
<evidence type="ECO:0000259" key="1">
    <source>
        <dbReference type="Pfam" id="PF18753"/>
    </source>
</evidence>
<dbReference type="AlphaFoldDB" id="A0A4Q7P1X0"/>
<evidence type="ECO:0000313" key="2">
    <source>
        <dbReference type="EMBL" id="RZS93861.1"/>
    </source>
</evidence>
<reference evidence="2 3" key="1">
    <citation type="submission" date="2019-02" db="EMBL/GenBank/DDBJ databases">
        <title>Genomic Encyclopedia of Type Strains, Phase IV (KMG-IV): sequencing the most valuable type-strain genomes for metagenomic binning, comparative biology and taxonomic classification.</title>
        <authorList>
            <person name="Goeker M."/>
        </authorList>
    </citation>
    <scope>NUCLEOTIDE SEQUENCE [LARGE SCALE GENOMIC DNA]</scope>
    <source>
        <strain evidence="2 3">DSM 17196</strain>
    </source>
</reference>
<dbReference type="OrthoDB" id="2080678at2"/>
<gene>
    <name evidence="2" type="ORF">EV197_2442</name>
</gene>
<name>A0A4Q7P1X0_9FLAO</name>
<dbReference type="RefSeq" id="WP_130286966.1">
    <property type="nucleotide sequence ID" value="NZ_SGXE01000002.1"/>
</dbReference>
<sequence length="223" mass="25297">MRLFTYCIPVDDGAAPNPFFGVCTLAICKPRIRSVAEIGDWVVGLGSKNVNGKDYSGKVVYAMKITDVKTLKEYDEYCKTYLPKKIPNITHSDFRRRLGDCIYDYSNKEVLQRAGVHNKNNIKTDLGGKNVLLSTHYYYFGDQAIDLKSNLKPIIHQVQGHKSNANNPYMKDFIDWIETIDKSAMLNAKPQLEIDFSDHNCVSICADKREEEGKVDKECSPIC</sequence>
<dbReference type="InterPro" id="IPR041180">
    <property type="entry name" value="Nmad2"/>
</dbReference>
<comment type="caution">
    <text evidence="2">The sequence shown here is derived from an EMBL/GenBank/DDBJ whole genome shotgun (WGS) entry which is preliminary data.</text>
</comment>
<dbReference type="Proteomes" id="UP000292262">
    <property type="component" value="Unassembled WGS sequence"/>
</dbReference>
<dbReference type="Pfam" id="PF18753">
    <property type="entry name" value="Nmad2"/>
    <property type="match status" value="1"/>
</dbReference>
<evidence type="ECO:0000313" key="3">
    <source>
        <dbReference type="Proteomes" id="UP000292262"/>
    </source>
</evidence>
<organism evidence="2 3">
    <name type="scientific">Aquimarina brevivitae</name>
    <dbReference type="NCBI Taxonomy" id="323412"/>
    <lineage>
        <taxon>Bacteria</taxon>
        <taxon>Pseudomonadati</taxon>
        <taxon>Bacteroidota</taxon>
        <taxon>Flavobacteriia</taxon>
        <taxon>Flavobacteriales</taxon>
        <taxon>Flavobacteriaceae</taxon>
        <taxon>Aquimarina</taxon>
    </lineage>
</organism>